<dbReference type="SUPFAM" id="SSF55729">
    <property type="entry name" value="Acyl-CoA N-acyltransferases (Nat)"/>
    <property type="match status" value="1"/>
</dbReference>
<dbReference type="AlphaFoldDB" id="A0A3S0I7P5"/>
<dbReference type="InterPro" id="IPR000182">
    <property type="entry name" value="GNAT_dom"/>
</dbReference>
<dbReference type="Gene3D" id="3.40.630.30">
    <property type="match status" value="1"/>
</dbReference>
<gene>
    <name evidence="2" type="ORF">EJ104_07395</name>
</gene>
<dbReference type="OrthoDB" id="2636883at2"/>
<proteinExistence type="predicted"/>
<dbReference type="GO" id="GO:0016747">
    <property type="term" value="F:acyltransferase activity, transferring groups other than amino-acyl groups"/>
    <property type="evidence" value="ECO:0007669"/>
    <property type="project" value="InterPro"/>
</dbReference>
<keyword evidence="3" id="KW-1185">Reference proteome</keyword>
<dbReference type="RefSeq" id="WP_126352114.1">
    <property type="nucleotide sequence ID" value="NZ_CP086380.1"/>
</dbReference>
<dbReference type="Pfam" id="PF13302">
    <property type="entry name" value="Acetyltransf_3"/>
    <property type="match status" value="1"/>
</dbReference>
<dbReference type="PANTHER" id="PTHR43792">
    <property type="entry name" value="GNAT FAMILY, PUTATIVE (AFU_ORTHOLOGUE AFUA_3G00765)-RELATED-RELATED"/>
    <property type="match status" value="1"/>
</dbReference>
<dbReference type="InterPro" id="IPR016181">
    <property type="entry name" value="Acyl_CoA_acyltransferase"/>
</dbReference>
<organism evidence="2 3">
    <name type="scientific">Deinococcus radiophilus</name>
    <dbReference type="NCBI Taxonomy" id="32062"/>
    <lineage>
        <taxon>Bacteria</taxon>
        <taxon>Thermotogati</taxon>
        <taxon>Deinococcota</taxon>
        <taxon>Deinococci</taxon>
        <taxon>Deinococcales</taxon>
        <taxon>Deinococcaceae</taxon>
        <taxon>Deinococcus</taxon>
    </lineage>
</organism>
<dbReference type="EMBL" id="RXPE01000012">
    <property type="protein sequence ID" value="RTR27092.1"/>
    <property type="molecule type" value="Genomic_DNA"/>
</dbReference>
<sequence>MIQTPRLLLLPLTRDVMLQTIGAGEFVSGEIYFPQGWAGEAEIVFPIHLMNTAEDEAVRGSYVVVERVTGHAAGLLGTKHTPVGGGVEIGYGLRPENWGQGYATEAVAALLDELRGWPDVSMVLAETRPDNLGSIRVLEKNGFLLTGRRHDPSDGEVLTWARDITAA</sequence>
<evidence type="ECO:0000313" key="2">
    <source>
        <dbReference type="EMBL" id="RTR27092.1"/>
    </source>
</evidence>
<evidence type="ECO:0000313" key="3">
    <source>
        <dbReference type="Proteomes" id="UP000277766"/>
    </source>
</evidence>
<comment type="caution">
    <text evidence="2">The sequence shown here is derived from an EMBL/GenBank/DDBJ whole genome shotgun (WGS) entry which is preliminary data.</text>
</comment>
<name>A0A3S0I7P5_9DEIO</name>
<keyword evidence="2" id="KW-0808">Transferase</keyword>
<evidence type="ECO:0000259" key="1">
    <source>
        <dbReference type="PROSITE" id="PS51186"/>
    </source>
</evidence>
<dbReference type="InterPro" id="IPR051531">
    <property type="entry name" value="N-acetyltransferase"/>
</dbReference>
<reference evidence="2 3" key="1">
    <citation type="submission" date="2018-12" db="EMBL/GenBank/DDBJ databases">
        <title>Deinococcus radiophilus ATCC 27603 genome sequencing and assembly.</title>
        <authorList>
            <person name="Maclea K.S."/>
            <person name="Maynard C.R."/>
        </authorList>
    </citation>
    <scope>NUCLEOTIDE SEQUENCE [LARGE SCALE GENOMIC DNA]</scope>
    <source>
        <strain evidence="2 3">ATCC 27603</strain>
    </source>
</reference>
<dbReference type="PROSITE" id="PS51186">
    <property type="entry name" value="GNAT"/>
    <property type="match status" value="1"/>
</dbReference>
<protein>
    <submittedName>
        <fullName evidence="2">N-acetyltransferase</fullName>
    </submittedName>
</protein>
<accession>A0A3S0I7P5</accession>
<dbReference type="Proteomes" id="UP000277766">
    <property type="component" value="Unassembled WGS sequence"/>
</dbReference>
<feature type="domain" description="N-acetyltransferase" evidence="1">
    <location>
        <begin position="16"/>
        <end position="165"/>
    </location>
</feature>
<dbReference type="PANTHER" id="PTHR43792:SF13">
    <property type="entry name" value="ACETYLTRANSFERASE"/>
    <property type="match status" value="1"/>
</dbReference>